<evidence type="ECO:0000313" key="7">
    <source>
        <dbReference type="Proteomes" id="UP000236268"/>
    </source>
</evidence>
<dbReference type="GO" id="GO:0016301">
    <property type="term" value="F:kinase activity"/>
    <property type="evidence" value="ECO:0007669"/>
    <property type="project" value="UniProtKB-KW"/>
</dbReference>
<keyword evidence="4" id="KW-0418">Kinase</keyword>
<dbReference type="SMART" id="SM00116">
    <property type="entry name" value="CBS"/>
    <property type="match status" value="2"/>
</dbReference>
<gene>
    <name evidence="4" type="ORF">ABAZ39_07650</name>
    <name evidence="5" type="ORF">C1S70_24030</name>
</gene>
<dbReference type="PROSITE" id="PS51371">
    <property type="entry name" value="CBS"/>
    <property type="match status" value="2"/>
</dbReference>
<dbReference type="RefSeq" id="WP_038528139.1">
    <property type="nucleotide sequence ID" value="NZ_CP007793.1"/>
</dbReference>
<reference evidence="4 6" key="1">
    <citation type="journal article" date="2014" name="Genome Announc.">
        <title>Complete Genome Sequence of the Model Rhizosphere Strain Azospirillum brasilense Az39, Successfully Applied in Agriculture.</title>
        <authorList>
            <person name="Rivera D."/>
            <person name="Revale S."/>
            <person name="Molina R."/>
            <person name="Gualpa J."/>
            <person name="Puente M."/>
            <person name="Maroniche G."/>
            <person name="Paris G."/>
            <person name="Baker D."/>
            <person name="Clavijo B."/>
            <person name="McLay K."/>
            <person name="Spaepen S."/>
            <person name="Perticari A."/>
            <person name="Vazquez M."/>
            <person name="Wisniewski-Dye F."/>
            <person name="Watkins C."/>
            <person name="Martinez-Abarca F."/>
            <person name="Vanderleyden J."/>
            <person name="Cassan F."/>
        </authorList>
    </citation>
    <scope>NUCLEOTIDE SEQUENCE [LARGE SCALE GENOMIC DNA]</scope>
    <source>
        <strain evidence="4 6">Az39</strain>
    </source>
</reference>
<dbReference type="SUPFAM" id="SSF54631">
    <property type="entry name" value="CBS-domain pair"/>
    <property type="match status" value="1"/>
</dbReference>
<keyword evidence="1 2" id="KW-0129">CBS domain</keyword>
<dbReference type="EMBL" id="CP007793">
    <property type="protein sequence ID" value="AIB11875.1"/>
    <property type="molecule type" value="Genomic_DNA"/>
</dbReference>
<accession>A0A060DGM6</accession>
<sequence>MRVEDILRRKGTRIGTVRINETVETALRLLKAENTGALVVKDVCRTEGNTVVGVISERDIVRGLTDRGPGILSLPVTSVMSNHPVCCAPGDSVRHVLQLMDEHTVRHIPVLDGASLVGVVSVRDLIKAQLDAAPPDAEPAEVVSYPVAAAQ</sequence>
<dbReference type="Gene3D" id="3.10.580.10">
    <property type="entry name" value="CBS-domain"/>
    <property type="match status" value="1"/>
</dbReference>
<dbReference type="InterPro" id="IPR000644">
    <property type="entry name" value="CBS_dom"/>
</dbReference>
<evidence type="ECO:0000313" key="6">
    <source>
        <dbReference type="Proteomes" id="UP000027186"/>
    </source>
</evidence>
<organism evidence="4 6">
    <name type="scientific">Azospirillum argentinense</name>
    <dbReference type="NCBI Taxonomy" id="2970906"/>
    <lineage>
        <taxon>Bacteria</taxon>
        <taxon>Pseudomonadati</taxon>
        <taxon>Pseudomonadota</taxon>
        <taxon>Alphaproteobacteria</taxon>
        <taxon>Rhodospirillales</taxon>
        <taxon>Azospirillaceae</taxon>
        <taxon>Azospirillum</taxon>
    </lineage>
</organism>
<evidence type="ECO:0000313" key="4">
    <source>
        <dbReference type="EMBL" id="AIB11875.1"/>
    </source>
</evidence>
<evidence type="ECO:0000256" key="1">
    <source>
        <dbReference type="ARBA" id="ARBA00023122"/>
    </source>
</evidence>
<dbReference type="InterPro" id="IPR044725">
    <property type="entry name" value="CBSX3_CBS_dom"/>
</dbReference>
<accession>A0A2K1FV46</accession>
<dbReference type="Proteomes" id="UP000027186">
    <property type="component" value="Chromosome"/>
</dbReference>
<reference evidence="5 7" key="2">
    <citation type="submission" date="2018-01" db="EMBL/GenBank/DDBJ databases">
        <title>Whole genome sequence of Azospirillum brasilense REC3 isolated from strawberry roots.</title>
        <authorList>
            <person name="Fontana C.A."/>
            <person name="Salazar S.M."/>
            <person name="Bassi D."/>
            <person name="Puglisi E."/>
            <person name="Lovaisa N.C."/>
            <person name="Toffoli L.M."/>
            <person name="Pedraza R."/>
            <person name="Cocconcelli P.S."/>
        </authorList>
    </citation>
    <scope>NUCLEOTIDE SEQUENCE [LARGE SCALE GENOMIC DNA]</scope>
    <source>
        <strain evidence="5 7">REC3</strain>
    </source>
</reference>
<protein>
    <submittedName>
        <fullName evidence="5">CBS domain-containing protein</fullName>
    </submittedName>
    <submittedName>
        <fullName evidence="4">Histidine kinase</fullName>
    </submittedName>
</protein>
<dbReference type="CDD" id="cd04623">
    <property type="entry name" value="CBS_pair_bac_euk"/>
    <property type="match status" value="1"/>
</dbReference>
<evidence type="ECO:0000313" key="5">
    <source>
        <dbReference type="EMBL" id="PNQ96415.1"/>
    </source>
</evidence>
<dbReference type="AlphaFoldDB" id="A0A060DGM6"/>
<feature type="domain" description="CBS" evidence="3">
    <location>
        <begin position="7"/>
        <end position="70"/>
    </location>
</feature>
<dbReference type="InterPro" id="IPR046342">
    <property type="entry name" value="CBS_dom_sf"/>
</dbReference>
<keyword evidence="4" id="KW-0808">Transferase</keyword>
<dbReference type="PANTHER" id="PTHR43080:SF2">
    <property type="entry name" value="CBS DOMAIN-CONTAINING PROTEIN"/>
    <property type="match status" value="1"/>
</dbReference>
<feature type="domain" description="CBS" evidence="3">
    <location>
        <begin position="80"/>
        <end position="138"/>
    </location>
</feature>
<dbReference type="PANTHER" id="PTHR43080">
    <property type="entry name" value="CBS DOMAIN-CONTAINING PROTEIN CBSX3, MITOCHONDRIAL"/>
    <property type="match status" value="1"/>
</dbReference>
<dbReference type="Proteomes" id="UP000236268">
    <property type="component" value="Unassembled WGS sequence"/>
</dbReference>
<dbReference type="InterPro" id="IPR051257">
    <property type="entry name" value="Diverse_CBS-Domain"/>
</dbReference>
<dbReference type="OrthoDB" id="9807125at2"/>
<dbReference type="Pfam" id="PF00571">
    <property type="entry name" value="CBS"/>
    <property type="match status" value="2"/>
</dbReference>
<dbReference type="EMBL" id="POWG01000031">
    <property type="protein sequence ID" value="PNQ96415.1"/>
    <property type="molecule type" value="Genomic_DNA"/>
</dbReference>
<proteinExistence type="predicted"/>
<name>A0A060DGM6_9PROT</name>
<evidence type="ECO:0000259" key="3">
    <source>
        <dbReference type="PROSITE" id="PS51371"/>
    </source>
</evidence>
<dbReference type="KEGG" id="abq:ABAZ39_07650"/>
<evidence type="ECO:0000256" key="2">
    <source>
        <dbReference type="PROSITE-ProRule" id="PRU00703"/>
    </source>
</evidence>